<name>A0A2M9D8X5_9MICO</name>
<dbReference type="GO" id="GO:0046688">
    <property type="term" value="P:response to copper ion"/>
    <property type="evidence" value="ECO:0007669"/>
    <property type="project" value="InterPro"/>
</dbReference>
<comment type="caution">
    <text evidence="7">The sequence shown here is derived from an EMBL/GenBank/DDBJ whole genome shotgun (WGS) entry which is preliminary data.</text>
</comment>
<keyword evidence="2" id="KW-0186">Copper</keyword>
<evidence type="ECO:0000256" key="5">
    <source>
        <dbReference type="SAM" id="SignalP"/>
    </source>
</evidence>
<evidence type="ECO:0000256" key="1">
    <source>
        <dbReference type="ARBA" id="ARBA00022729"/>
    </source>
</evidence>
<feature type="domain" description="CopC" evidence="6">
    <location>
        <begin position="30"/>
        <end position="126"/>
    </location>
</feature>
<dbReference type="Proteomes" id="UP000231742">
    <property type="component" value="Unassembled WGS sequence"/>
</dbReference>
<dbReference type="OrthoDB" id="5242236at2"/>
<keyword evidence="4" id="KW-0472">Membrane</keyword>
<sequence>MRRVIRIGAAFSAATLAALLLLVAAPASAHNYLVDSTPLEGETLTVLPDEFSVTTNDVLLDLAGDGGGFAIQILDADGGYYGDGCVSIRDESLSTVAALGEPGEYRMLWQLVSADGHTISDEINFTWQPDADQVLSEALDAPPACGGGSLEESTPPAASEDSDGSSDSDGSTAGTSVDAETIVLIGAAITLVLIAGVAIFLISVKRKKDESP</sequence>
<dbReference type="InterPro" id="IPR014756">
    <property type="entry name" value="Ig_E-set"/>
</dbReference>
<dbReference type="RefSeq" id="WP_100388716.1">
    <property type="nucleotide sequence ID" value="NZ_BMZU01000001.1"/>
</dbReference>
<dbReference type="SUPFAM" id="SSF81296">
    <property type="entry name" value="E set domains"/>
    <property type="match status" value="1"/>
</dbReference>
<evidence type="ECO:0000313" key="7">
    <source>
        <dbReference type="EMBL" id="PJJ82088.1"/>
    </source>
</evidence>
<reference evidence="7 8" key="1">
    <citation type="submission" date="2017-11" db="EMBL/GenBank/DDBJ databases">
        <title>Genomic Encyclopedia of Archaeal and Bacterial Type Strains, Phase II (KMG-II): From Individual Species to Whole Genera.</title>
        <authorList>
            <person name="Goeker M."/>
        </authorList>
    </citation>
    <scope>NUCLEOTIDE SEQUENCE [LARGE SCALE GENOMIC DNA]</scope>
    <source>
        <strain evidence="7 8">DSM 16400</strain>
    </source>
</reference>
<feature type="region of interest" description="Disordered" evidence="3">
    <location>
        <begin position="139"/>
        <end position="173"/>
    </location>
</feature>
<evidence type="ECO:0000256" key="3">
    <source>
        <dbReference type="SAM" id="MobiDB-lite"/>
    </source>
</evidence>
<feature type="transmembrane region" description="Helical" evidence="4">
    <location>
        <begin position="182"/>
        <end position="204"/>
    </location>
</feature>
<evidence type="ECO:0000256" key="2">
    <source>
        <dbReference type="ARBA" id="ARBA00023008"/>
    </source>
</evidence>
<feature type="chain" id="PRO_5014883407" description="CopC domain-containing protein" evidence="5">
    <location>
        <begin position="30"/>
        <end position="212"/>
    </location>
</feature>
<dbReference type="AlphaFoldDB" id="A0A2M9D8X5"/>
<dbReference type="InterPro" id="IPR014755">
    <property type="entry name" value="Cu-Rt/internalin_Ig-like"/>
</dbReference>
<keyword evidence="4" id="KW-0812">Transmembrane</keyword>
<accession>A0A2M9D8X5</accession>
<gene>
    <name evidence="7" type="ORF">CLV85_1278</name>
</gene>
<dbReference type="Gene3D" id="2.60.40.1220">
    <property type="match status" value="1"/>
</dbReference>
<keyword evidence="8" id="KW-1185">Reference proteome</keyword>
<keyword evidence="1 5" id="KW-0732">Signal</keyword>
<proteinExistence type="predicted"/>
<evidence type="ECO:0000256" key="4">
    <source>
        <dbReference type="SAM" id="Phobius"/>
    </source>
</evidence>
<dbReference type="InterPro" id="IPR007348">
    <property type="entry name" value="CopC_dom"/>
</dbReference>
<dbReference type="Pfam" id="PF04234">
    <property type="entry name" value="CopC"/>
    <property type="match status" value="1"/>
</dbReference>
<keyword evidence="4" id="KW-1133">Transmembrane helix</keyword>
<evidence type="ECO:0000313" key="8">
    <source>
        <dbReference type="Proteomes" id="UP000231742"/>
    </source>
</evidence>
<organism evidence="7 8">
    <name type="scientific">Salinibacterium amurskyense</name>
    <dbReference type="NCBI Taxonomy" id="205941"/>
    <lineage>
        <taxon>Bacteria</taxon>
        <taxon>Bacillati</taxon>
        <taxon>Actinomycetota</taxon>
        <taxon>Actinomycetes</taxon>
        <taxon>Micrococcales</taxon>
        <taxon>Microbacteriaceae</taxon>
        <taxon>Salinibacterium</taxon>
    </lineage>
</organism>
<dbReference type="GO" id="GO:0005507">
    <property type="term" value="F:copper ion binding"/>
    <property type="evidence" value="ECO:0007669"/>
    <property type="project" value="InterPro"/>
</dbReference>
<evidence type="ECO:0000259" key="6">
    <source>
        <dbReference type="Pfam" id="PF04234"/>
    </source>
</evidence>
<protein>
    <recommendedName>
        <fullName evidence="6">CopC domain-containing protein</fullName>
    </recommendedName>
</protein>
<dbReference type="GO" id="GO:0042597">
    <property type="term" value="C:periplasmic space"/>
    <property type="evidence" value="ECO:0007669"/>
    <property type="project" value="InterPro"/>
</dbReference>
<feature type="signal peptide" evidence="5">
    <location>
        <begin position="1"/>
        <end position="29"/>
    </location>
</feature>
<dbReference type="EMBL" id="PGFH01000001">
    <property type="protein sequence ID" value="PJJ82088.1"/>
    <property type="molecule type" value="Genomic_DNA"/>
</dbReference>